<reference evidence="3" key="1">
    <citation type="journal article" date="2021" name="Nat. Commun.">
        <title>Genetic determinants of endophytism in the Arabidopsis root mycobiome.</title>
        <authorList>
            <person name="Mesny F."/>
            <person name="Miyauchi S."/>
            <person name="Thiergart T."/>
            <person name="Pickel B."/>
            <person name="Atanasova L."/>
            <person name="Karlsson M."/>
            <person name="Huettel B."/>
            <person name="Barry K.W."/>
            <person name="Haridas S."/>
            <person name="Chen C."/>
            <person name="Bauer D."/>
            <person name="Andreopoulos W."/>
            <person name="Pangilinan J."/>
            <person name="LaButti K."/>
            <person name="Riley R."/>
            <person name="Lipzen A."/>
            <person name="Clum A."/>
            <person name="Drula E."/>
            <person name="Henrissat B."/>
            <person name="Kohler A."/>
            <person name="Grigoriev I.V."/>
            <person name="Martin F.M."/>
            <person name="Hacquard S."/>
        </authorList>
    </citation>
    <scope>NUCLEOTIDE SEQUENCE</scope>
    <source>
        <strain evidence="3">MPI-SDFR-AT-0117</strain>
    </source>
</reference>
<name>A0A9P8V3T5_9PEZI</name>
<sequence>MGLGVRLGSRGEDNAADKAALIEKAAEARQAEAQGGEPSIIPILTPLGDNPTEEARKVYDYYMTPRAQHPRSENKQPVLIVAGEKSAQMWQAEALFKALDGNNKGLKKIIMPNGGHVDFYDQDEYVNPTVDDIVSFFKPLV</sequence>
<evidence type="ECO:0008006" key="5">
    <source>
        <dbReference type="Google" id="ProtNLM"/>
    </source>
</evidence>
<dbReference type="InterPro" id="IPR029058">
    <property type="entry name" value="AB_hydrolase_fold"/>
</dbReference>
<protein>
    <recommendedName>
        <fullName evidence="5">Alpha/beta hydrolase</fullName>
    </recommendedName>
</protein>
<dbReference type="EMBL" id="JAGSXJ010000031">
    <property type="protein sequence ID" value="KAH6669656.1"/>
    <property type="molecule type" value="Genomic_DNA"/>
</dbReference>
<dbReference type="SUPFAM" id="SSF53474">
    <property type="entry name" value="alpha/beta-Hydrolases"/>
    <property type="match status" value="1"/>
</dbReference>
<keyword evidence="4" id="KW-1185">Reference proteome</keyword>
<accession>A0A9P8V3T5</accession>
<dbReference type="OrthoDB" id="2498029at2759"/>
<dbReference type="Proteomes" id="UP000770015">
    <property type="component" value="Unassembled WGS sequence"/>
</dbReference>
<proteinExistence type="inferred from homology"/>
<dbReference type="PANTHER" id="PTHR47751">
    <property type="entry name" value="SUPERFAMILY HYDROLASE, PUTATIVE (AFU_ORTHOLOGUE AFUA_2G16580)-RELATED"/>
    <property type="match status" value="1"/>
</dbReference>
<comment type="similarity">
    <text evidence="1">Belongs to the polyketide transferase af380 family.</text>
</comment>
<dbReference type="InterPro" id="IPR051411">
    <property type="entry name" value="Polyketide_trans_af380"/>
</dbReference>
<dbReference type="Gene3D" id="1.10.10.800">
    <property type="match status" value="1"/>
</dbReference>
<evidence type="ECO:0000313" key="3">
    <source>
        <dbReference type="EMBL" id="KAH6669656.1"/>
    </source>
</evidence>
<evidence type="ECO:0000256" key="2">
    <source>
        <dbReference type="SAM" id="MobiDB-lite"/>
    </source>
</evidence>
<comment type="caution">
    <text evidence="3">The sequence shown here is derived from an EMBL/GenBank/DDBJ whole genome shotgun (WGS) entry which is preliminary data.</text>
</comment>
<dbReference type="AlphaFoldDB" id="A0A9P8V3T5"/>
<organism evidence="3 4">
    <name type="scientific">Plectosphaerella plurivora</name>
    <dbReference type="NCBI Taxonomy" id="936078"/>
    <lineage>
        <taxon>Eukaryota</taxon>
        <taxon>Fungi</taxon>
        <taxon>Dikarya</taxon>
        <taxon>Ascomycota</taxon>
        <taxon>Pezizomycotina</taxon>
        <taxon>Sordariomycetes</taxon>
        <taxon>Hypocreomycetidae</taxon>
        <taxon>Glomerellales</taxon>
        <taxon>Plectosphaerellaceae</taxon>
        <taxon>Plectosphaerella</taxon>
    </lineage>
</organism>
<gene>
    <name evidence="3" type="ORF">F5X68DRAFT_249061</name>
</gene>
<dbReference type="PANTHER" id="PTHR47751:SF1">
    <property type="entry name" value="SUPERFAMILY HYDROLASE, PUTATIVE (AFU_ORTHOLOGUE AFUA_2G16580)-RELATED"/>
    <property type="match status" value="1"/>
</dbReference>
<evidence type="ECO:0000313" key="4">
    <source>
        <dbReference type="Proteomes" id="UP000770015"/>
    </source>
</evidence>
<evidence type="ECO:0000256" key="1">
    <source>
        <dbReference type="ARBA" id="ARBA00029464"/>
    </source>
</evidence>
<feature type="region of interest" description="Disordered" evidence="2">
    <location>
        <begin position="26"/>
        <end position="48"/>
    </location>
</feature>